<proteinExistence type="inferred from homology"/>
<dbReference type="InterPro" id="IPR012255">
    <property type="entry name" value="ETF_b"/>
</dbReference>
<sequence length="259" mass="27667">KLTNLLECRGVKIIVCIKRVPNTETRIKLLEGHSQISSEGVKYITSPYDEFALEAGIRTKEAQESGTVTALTLGDDGAQENLRNALALGADQGILLKGLVTMDGLATAKVLAKELASAGPDLVLTGVKAGDDDQQQVGPMMAALLDYRCATNVTSFRIDGSMAICQRQIEGGTEVIELPLPAVITVTKGEFEPRFPSLKGIMSAKKKPLAIKDVEVPESHLIVSGLEHPPGRNGIHIVEEGLGGVPELVRLLREEAKVL</sequence>
<dbReference type="SUPFAM" id="SSF52402">
    <property type="entry name" value="Adenine nucleotide alpha hydrolases-like"/>
    <property type="match status" value="1"/>
</dbReference>
<gene>
    <name evidence="5" type="ORF">METZ01_LOCUS177709</name>
</gene>
<comment type="similarity">
    <text evidence="1">Belongs to the ETF beta-subunit/FixA family.</text>
</comment>
<dbReference type="PIRSF" id="PIRSF000090">
    <property type="entry name" value="Beta-ETF"/>
    <property type="match status" value="1"/>
</dbReference>
<name>A0A382CFH8_9ZZZZ</name>
<protein>
    <recommendedName>
        <fullName evidence="4">Electron transfer flavoprotein alpha/beta-subunit N-terminal domain-containing protein</fullName>
    </recommendedName>
</protein>
<dbReference type="InterPro" id="IPR014729">
    <property type="entry name" value="Rossmann-like_a/b/a_fold"/>
</dbReference>
<dbReference type="GO" id="GO:0009055">
    <property type="term" value="F:electron transfer activity"/>
    <property type="evidence" value="ECO:0007669"/>
    <property type="project" value="InterPro"/>
</dbReference>
<dbReference type="PANTHER" id="PTHR21294">
    <property type="entry name" value="ELECTRON TRANSFER FLAVOPROTEIN BETA-SUBUNIT"/>
    <property type="match status" value="1"/>
</dbReference>
<evidence type="ECO:0000256" key="1">
    <source>
        <dbReference type="ARBA" id="ARBA00007557"/>
    </source>
</evidence>
<dbReference type="AlphaFoldDB" id="A0A382CFH8"/>
<dbReference type="SMART" id="SM00893">
    <property type="entry name" value="ETF"/>
    <property type="match status" value="1"/>
</dbReference>
<dbReference type="CDD" id="cd01714">
    <property type="entry name" value="ETF_beta"/>
    <property type="match status" value="1"/>
</dbReference>
<dbReference type="InterPro" id="IPR014730">
    <property type="entry name" value="ETF_a/b_N"/>
</dbReference>
<reference evidence="5" key="1">
    <citation type="submission" date="2018-05" db="EMBL/GenBank/DDBJ databases">
        <authorList>
            <person name="Lanie J.A."/>
            <person name="Ng W.-L."/>
            <person name="Kazmierczak K.M."/>
            <person name="Andrzejewski T.M."/>
            <person name="Davidsen T.M."/>
            <person name="Wayne K.J."/>
            <person name="Tettelin H."/>
            <person name="Glass J.I."/>
            <person name="Rusch D."/>
            <person name="Podicherti R."/>
            <person name="Tsui H.-C.T."/>
            <person name="Winkler M.E."/>
        </authorList>
    </citation>
    <scope>NUCLEOTIDE SEQUENCE</scope>
</reference>
<feature type="domain" description="Electron transfer flavoprotein alpha/beta-subunit N-terminal" evidence="4">
    <location>
        <begin position="33"/>
        <end position="218"/>
    </location>
</feature>
<evidence type="ECO:0000256" key="3">
    <source>
        <dbReference type="ARBA" id="ARBA00022982"/>
    </source>
</evidence>
<dbReference type="Gene3D" id="3.40.50.620">
    <property type="entry name" value="HUPs"/>
    <property type="match status" value="1"/>
</dbReference>
<organism evidence="5">
    <name type="scientific">marine metagenome</name>
    <dbReference type="NCBI Taxonomy" id="408172"/>
    <lineage>
        <taxon>unclassified sequences</taxon>
        <taxon>metagenomes</taxon>
        <taxon>ecological metagenomes</taxon>
    </lineage>
</organism>
<dbReference type="EMBL" id="UINC01034274">
    <property type="protein sequence ID" value="SVB24855.1"/>
    <property type="molecule type" value="Genomic_DNA"/>
</dbReference>
<keyword evidence="2" id="KW-0813">Transport</keyword>
<evidence type="ECO:0000259" key="4">
    <source>
        <dbReference type="SMART" id="SM00893"/>
    </source>
</evidence>
<dbReference type="PANTHER" id="PTHR21294:SF8">
    <property type="entry name" value="ELECTRON TRANSFER FLAVOPROTEIN SUBUNIT BETA"/>
    <property type="match status" value="1"/>
</dbReference>
<keyword evidence="3" id="KW-0249">Electron transport</keyword>
<accession>A0A382CFH8</accession>
<evidence type="ECO:0000256" key="2">
    <source>
        <dbReference type="ARBA" id="ARBA00022448"/>
    </source>
</evidence>
<feature type="non-terminal residue" evidence="5">
    <location>
        <position position="1"/>
    </location>
</feature>
<dbReference type="Pfam" id="PF01012">
    <property type="entry name" value="ETF"/>
    <property type="match status" value="1"/>
</dbReference>
<dbReference type="InterPro" id="IPR033948">
    <property type="entry name" value="ETF_beta_N"/>
</dbReference>
<evidence type="ECO:0000313" key="5">
    <source>
        <dbReference type="EMBL" id="SVB24855.1"/>
    </source>
</evidence>